<accession>A0A1H2H6S2</accession>
<name>A0A1H2H6S2_9BACT</name>
<feature type="transmembrane region" description="Helical" evidence="1">
    <location>
        <begin position="31"/>
        <end position="51"/>
    </location>
</feature>
<keyword evidence="1" id="KW-0812">Transmembrane</keyword>
<feature type="transmembrane region" description="Helical" evidence="1">
    <location>
        <begin position="140"/>
        <end position="164"/>
    </location>
</feature>
<feature type="transmembrane region" description="Helical" evidence="1">
    <location>
        <begin position="71"/>
        <end position="91"/>
    </location>
</feature>
<organism evidence="2 3">
    <name type="scientific">Desulfobacula phenolica</name>
    <dbReference type="NCBI Taxonomy" id="90732"/>
    <lineage>
        <taxon>Bacteria</taxon>
        <taxon>Pseudomonadati</taxon>
        <taxon>Thermodesulfobacteriota</taxon>
        <taxon>Desulfobacteria</taxon>
        <taxon>Desulfobacterales</taxon>
        <taxon>Desulfobacteraceae</taxon>
        <taxon>Desulfobacula</taxon>
    </lineage>
</organism>
<dbReference type="Proteomes" id="UP000199608">
    <property type="component" value="Unassembled WGS sequence"/>
</dbReference>
<gene>
    <name evidence="2" type="ORF">SAMN04487931_10674</name>
</gene>
<feature type="transmembrane region" description="Helical" evidence="1">
    <location>
        <begin position="112"/>
        <end position="134"/>
    </location>
</feature>
<keyword evidence="1" id="KW-0472">Membrane</keyword>
<evidence type="ECO:0000313" key="3">
    <source>
        <dbReference type="Proteomes" id="UP000199608"/>
    </source>
</evidence>
<reference evidence="3" key="1">
    <citation type="submission" date="2016-10" db="EMBL/GenBank/DDBJ databases">
        <authorList>
            <person name="Varghese N."/>
            <person name="Submissions S."/>
        </authorList>
    </citation>
    <scope>NUCLEOTIDE SEQUENCE [LARGE SCALE GENOMIC DNA]</scope>
    <source>
        <strain evidence="3">DSM 3384</strain>
    </source>
</reference>
<evidence type="ECO:0000256" key="1">
    <source>
        <dbReference type="SAM" id="Phobius"/>
    </source>
</evidence>
<sequence length="179" mass="20137">MPIIRNIKKQFQGTKESWGIYWELYGGWKSIISSTYFLVALAFTLVCFPVWLKGNENWAWFNLSNSILPNILGFTLGGYAILLAFGSSKFMELIAGDNPKEEGASPFMKINATFLHFIIVQVIALLISVFSLIWDFKTGIVAFIGFLIFSYAIATSTAAAFAILRLARWYDSFISSNNK</sequence>
<dbReference type="RefSeq" id="WP_092234074.1">
    <property type="nucleotide sequence ID" value="NZ_FNLL01000006.1"/>
</dbReference>
<dbReference type="AlphaFoldDB" id="A0A1H2H6S2"/>
<dbReference type="EMBL" id="FNLL01000006">
    <property type="protein sequence ID" value="SDU27506.1"/>
    <property type="molecule type" value="Genomic_DNA"/>
</dbReference>
<proteinExistence type="predicted"/>
<keyword evidence="3" id="KW-1185">Reference proteome</keyword>
<evidence type="ECO:0000313" key="2">
    <source>
        <dbReference type="EMBL" id="SDU27506.1"/>
    </source>
</evidence>
<keyword evidence="1" id="KW-1133">Transmembrane helix</keyword>
<protein>
    <submittedName>
        <fullName evidence="2">Uncharacterized protein</fullName>
    </submittedName>
</protein>